<evidence type="ECO:0000313" key="1">
    <source>
        <dbReference type="EMBL" id="WZW97998.1"/>
    </source>
</evidence>
<keyword evidence="2" id="KW-1185">Reference proteome</keyword>
<sequence>MSGPTAASSRVWRRLGVLARDALLRGLPPAELRSILADVARVRAGALTDVDLMKRWREDRYLTPAPVDPRALLALQGALWRALPEEFSGLELSPLTTLGSVSHLSGVSQNRVITTVRGNESVLDPVHPLALEASRLRRSGHSRVHLAAAIRAAHAWDNGPQAQHETRFGLVSSAPDSGAFLTEADLLDLHLDYWREIVGTLVPGGRIELHTPEAAIAERVADRGSADGLIVVTVDAPGAYRNPYTAAAFRILGPDGLELGDGGLVPWTQALTRNRKDRCLVSGISVDALLAVAPEGSGAD</sequence>
<name>A0ABZ3C5N3_9ACTN</name>
<dbReference type="RefSeq" id="WP_232550120.1">
    <property type="nucleotide sequence ID" value="NZ_CP115965.1"/>
</dbReference>
<dbReference type="Proteomes" id="UP001434337">
    <property type="component" value="Chromosome"/>
</dbReference>
<gene>
    <name evidence="1" type="ORF">PCC79_14030</name>
</gene>
<reference evidence="1 2" key="1">
    <citation type="journal article" date="2023" name="Environ Microbiome">
        <title>A coral-associated actinobacterium mitigates coral bleaching under heat stress.</title>
        <authorList>
            <person name="Li J."/>
            <person name="Zou Y."/>
            <person name="Li Q."/>
            <person name="Zhang J."/>
            <person name="Bourne D.G."/>
            <person name="Lyu Y."/>
            <person name="Liu C."/>
            <person name="Zhang S."/>
        </authorList>
    </citation>
    <scope>NUCLEOTIDE SEQUENCE [LARGE SCALE GENOMIC DNA]</scope>
    <source>
        <strain evidence="1 2">SCSIO 13291</strain>
    </source>
</reference>
<protein>
    <submittedName>
        <fullName evidence="1">Uncharacterized protein</fullName>
    </submittedName>
</protein>
<dbReference type="EMBL" id="CP115965">
    <property type="protein sequence ID" value="WZW97998.1"/>
    <property type="molecule type" value="Genomic_DNA"/>
</dbReference>
<proteinExistence type="predicted"/>
<accession>A0ABZ3C5N3</accession>
<evidence type="ECO:0000313" key="2">
    <source>
        <dbReference type="Proteomes" id="UP001434337"/>
    </source>
</evidence>
<organism evidence="1 2">
    <name type="scientific">Propioniciclava soli</name>
    <dbReference type="NCBI Taxonomy" id="2775081"/>
    <lineage>
        <taxon>Bacteria</taxon>
        <taxon>Bacillati</taxon>
        <taxon>Actinomycetota</taxon>
        <taxon>Actinomycetes</taxon>
        <taxon>Propionibacteriales</taxon>
        <taxon>Propionibacteriaceae</taxon>
        <taxon>Propioniciclava</taxon>
    </lineage>
</organism>